<dbReference type="InterPro" id="IPR044750">
    <property type="entry name" value="C2_SRC2/BAP"/>
</dbReference>
<dbReference type="SMART" id="SM00239">
    <property type="entry name" value="C2"/>
    <property type="match status" value="1"/>
</dbReference>
<organism evidence="3 4">
    <name type="scientific">Oryza meyeriana var. granulata</name>
    <dbReference type="NCBI Taxonomy" id="110450"/>
    <lineage>
        <taxon>Eukaryota</taxon>
        <taxon>Viridiplantae</taxon>
        <taxon>Streptophyta</taxon>
        <taxon>Embryophyta</taxon>
        <taxon>Tracheophyta</taxon>
        <taxon>Spermatophyta</taxon>
        <taxon>Magnoliopsida</taxon>
        <taxon>Liliopsida</taxon>
        <taxon>Poales</taxon>
        <taxon>Poaceae</taxon>
        <taxon>BOP clade</taxon>
        <taxon>Oryzoideae</taxon>
        <taxon>Oryzeae</taxon>
        <taxon>Oryzinae</taxon>
        <taxon>Oryza</taxon>
        <taxon>Oryza meyeriana</taxon>
    </lineage>
</organism>
<dbReference type="CDD" id="cd04051">
    <property type="entry name" value="C2_SRC2_like"/>
    <property type="match status" value="1"/>
</dbReference>
<proteinExistence type="predicted"/>
<dbReference type="PANTHER" id="PTHR32246">
    <property type="entry name" value="INGRESSION PROTEIN FIC1"/>
    <property type="match status" value="1"/>
</dbReference>
<dbReference type="Pfam" id="PF00168">
    <property type="entry name" value="C2"/>
    <property type="match status" value="1"/>
</dbReference>
<dbReference type="OrthoDB" id="270970at2759"/>
<dbReference type="GO" id="GO:0006952">
    <property type="term" value="P:defense response"/>
    <property type="evidence" value="ECO:0007669"/>
    <property type="project" value="InterPro"/>
</dbReference>
<evidence type="ECO:0000313" key="4">
    <source>
        <dbReference type="Proteomes" id="UP000479710"/>
    </source>
</evidence>
<dbReference type="AlphaFoldDB" id="A0A6G1D5M2"/>
<keyword evidence="4" id="KW-1185">Reference proteome</keyword>
<dbReference type="Proteomes" id="UP000479710">
    <property type="component" value="Unassembled WGS sequence"/>
</dbReference>
<feature type="region of interest" description="Disordered" evidence="1">
    <location>
        <begin position="162"/>
        <end position="214"/>
    </location>
</feature>
<sequence length="295" mass="31172">MAYRVLEVTLHSARDLKNVNFISRMEVYAVVTISGDPLTRQCTPSDPYGGRHPAWNATLRFTVPPTAAGAAGCLHVLLRAERSLGDRDIGEVIIPLAEILSGTGGPYDLGSRPPQFASYQVRKVHRSEPRGVLHLSYRLGPIISPQPPATVFAYPAPQFDPPPSPPYVPPPPEAYLRKPAPPSPPVAKPPPPTPPLAKPPPPTPPPPRAAGQVTALPPPAAAKADRHMATPSRAKADWQVGLPAKGKNLEFEMGLGAGLVGGAIGGMLASDMVSDAAVYDAGYRDGLADRGRAVY</sequence>
<feature type="domain" description="C2" evidence="2">
    <location>
        <begin position="1"/>
        <end position="111"/>
    </location>
</feature>
<evidence type="ECO:0000256" key="1">
    <source>
        <dbReference type="SAM" id="MobiDB-lite"/>
    </source>
</evidence>
<dbReference type="InterPro" id="IPR000008">
    <property type="entry name" value="C2_dom"/>
</dbReference>
<dbReference type="PANTHER" id="PTHR32246:SF24">
    <property type="entry name" value="OS07G0670200 PROTEIN"/>
    <property type="match status" value="1"/>
</dbReference>
<protein>
    <recommendedName>
        <fullName evidence="2">C2 domain-containing protein</fullName>
    </recommendedName>
</protein>
<evidence type="ECO:0000313" key="3">
    <source>
        <dbReference type="EMBL" id="KAF0907710.1"/>
    </source>
</evidence>
<accession>A0A6G1D5M2</accession>
<name>A0A6G1D5M2_9ORYZ</name>
<dbReference type="InterPro" id="IPR035892">
    <property type="entry name" value="C2_domain_sf"/>
</dbReference>
<reference evidence="3 4" key="1">
    <citation type="submission" date="2019-11" db="EMBL/GenBank/DDBJ databases">
        <title>Whole genome sequence of Oryza granulata.</title>
        <authorList>
            <person name="Li W."/>
        </authorList>
    </citation>
    <scope>NUCLEOTIDE SEQUENCE [LARGE SCALE GENOMIC DNA]</scope>
    <source>
        <strain evidence="4">cv. Menghai</strain>
        <tissue evidence="3">Leaf</tissue>
    </source>
</reference>
<dbReference type="Gene3D" id="2.60.40.150">
    <property type="entry name" value="C2 domain"/>
    <property type="match status" value="1"/>
</dbReference>
<dbReference type="SUPFAM" id="SSF49562">
    <property type="entry name" value="C2 domain (Calcium/lipid-binding domain, CaLB)"/>
    <property type="match status" value="1"/>
</dbReference>
<gene>
    <name evidence="3" type="ORF">E2562_020464</name>
</gene>
<evidence type="ECO:0000259" key="2">
    <source>
        <dbReference type="PROSITE" id="PS50004"/>
    </source>
</evidence>
<comment type="caution">
    <text evidence="3">The sequence shown here is derived from an EMBL/GenBank/DDBJ whole genome shotgun (WGS) entry which is preliminary data.</text>
</comment>
<dbReference type="EMBL" id="SPHZ02000007">
    <property type="protein sequence ID" value="KAF0907710.1"/>
    <property type="molecule type" value="Genomic_DNA"/>
</dbReference>
<feature type="compositionally biased region" description="Pro residues" evidence="1">
    <location>
        <begin position="162"/>
        <end position="208"/>
    </location>
</feature>
<dbReference type="PROSITE" id="PS50004">
    <property type="entry name" value="C2"/>
    <property type="match status" value="1"/>
</dbReference>